<feature type="region of interest" description="Disordered" evidence="1">
    <location>
        <begin position="147"/>
        <end position="212"/>
    </location>
</feature>
<gene>
    <name evidence="2" type="ORF">AAFF_G00434040</name>
</gene>
<evidence type="ECO:0000256" key="1">
    <source>
        <dbReference type="SAM" id="MobiDB-lite"/>
    </source>
</evidence>
<reference evidence="2" key="1">
    <citation type="journal article" date="2023" name="Science">
        <title>Genome structures resolve the early diversification of teleost fishes.</title>
        <authorList>
            <person name="Parey E."/>
            <person name="Louis A."/>
            <person name="Montfort J."/>
            <person name="Bouchez O."/>
            <person name="Roques C."/>
            <person name="Iampietro C."/>
            <person name="Lluch J."/>
            <person name="Castinel A."/>
            <person name="Donnadieu C."/>
            <person name="Desvignes T."/>
            <person name="Floi Bucao C."/>
            <person name="Jouanno E."/>
            <person name="Wen M."/>
            <person name="Mejri S."/>
            <person name="Dirks R."/>
            <person name="Jansen H."/>
            <person name="Henkel C."/>
            <person name="Chen W.J."/>
            <person name="Zahm M."/>
            <person name="Cabau C."/>
            <person name="Klopp C."/>
            <person name="Thompson A.W."/>
            <person name="Robinson-Rechavi M."/>
            <person name="Braasch I."/>
            <person name="Lecointre G."/>
            <person name="Bobe J."/>
            <person name="Postlethwait J.H."/>
            <person name="Berthelot C."/>
            <person name="Roest Crollius H."/>
            <person name="Guiguen Y."/>
        </authorList>
    </citation>
    <scope>NUCLEOTIDE SEQUENCE</scope>
    <source>
        <strain evidence="2">NC1722</strain>
    </source>
</reference>
<sequence length="244" mass="27401">MCFAHPRGFISRRNKVSHPGGLPCGLNASHPPAPRCLSQPLNVSVAIGSHRHHPPGNIRPAHRTAGLVRFEASPASTRPRIGSMSELSHSHEKHLHRDRAPAATNVYRWRVSIGGSRSGWRRWAQEMGLWEECVGRVLKERLGGLDEYRQTTSGPRLPRRTTRRHGNTRPPRAAASHPNTAEQRGPPCGLTTERKPTDDSSGERTRQPLSPWAVSRLNAWQTPGASPPLANCHHWLRQRRWREE</sequence>
<evidence type="ECO:0000313" key="2">
    <source>
        <dbReference type="EMBL" id="KAJ8397715.1"/>
    </source>
</evidence>
<protein>
    <submittedName>
        <fullName evidence="2">Uncharacterized protein</fullName>
    </submittedName>
</protein>
<keyword evidence="3" id="KW-1185">Reference proteome</keyword>
<proteinExistence type="predicted"/>
<name>A0AAD7S834_9TELE</name>
<feature type="compositionally biased region" description="Basic residues" evidence="1">
    <location>
        <begin position="157"/>
        <end position="167"/>
    </location>
</feature>
<accession>A0AAD7S834</accession>
<comment type="caution">
    <text evidence="2">The sequence shown here is derived from an EMBL/GenBank/DDBJ whole genome shotgun (WGS) entry which is preliminary data.</text>
</comment>
<organism evidence="2 3">
    <name type="scientific">Aldrovandia affinis</name>
    <dbReference type="NCBI Taxonomy" id="143900"/>
    <lineage>
        <taxon>Eukaryota</taxon>
        <taxon>Metazoa</taxon>
        <taxon>Chordata</taxon>
        <taxon>Craniata</taxon>
        <taxon>Vertebrata</taxon>
        <taxon>Euteleostomi</taxon>
        <taxon>Actinopterygii</taxon>
        <taxon>Neopterygii</taxon>
        <taxon>Teleostei</taxon>
        <taxon>Notacanthiformes</taxon>
        <taxon>Halosauridae</taxon>
        <taxon>Aldrovandia</taxon>
    </lineage>
</organism>
<evidence type="ECO:0000313" key="3">
    <source>
        <dbReference type="Proteomes" id="UP001221898"/>
    </source>
</evidence>
<dbReference type="Proteomes" id="UP001221898">
    <property type="component" value="Unassembled WGS sequence"/>
</dbReference>
<feature type="compositionally biased region" description="Basic and acidic residues" evidence="1">
    <location>
        <begin position="192"/>
        <end position="206"/>
    </location>
</feature>
<dbReference type="AlphaFoldDB" id="A0AAD7S834"/>
<dbReference type="EMBL" id="JAINUG010000095">
    <property type="protein sequence ID" value="KAJ8397715.1"/>
    <property type="molecule type" value="Genomic_DNA"/>
</dbReference>